<sequence length="1183" mass="128681">MVDTHNQSNGHLEPGLPSITVEQPDDDSITPNTFSPLNTTRERSLSNLTSSTYVRDRAMSGSTVAPNSPNLELPKSSGSYSLNSTSSACTLDLMEDALKPDPGSEEDFNVTNNSFAFSPGQLNKLLNPKSLPAFAALGGLTGIAKGLRTDLRTGLSIDENHLSGTVSLEEATKYTSDAVSDDKHPSDIAETVLQSDPQPHASKETFSDRIRVFKRNVLPEKKATPLWKLMWQAYNDKVLILLTFAAMISLALGLYETFRPREPGEPMSVDWIEGCAICIAIVIVVLVGSVNDYQKERAFVKLNAKKEDRVVKVIRSGKSIILSVHDVLAGDILHLEPGDMVPADGIFISGHNLKCDESSATGESDQLRKTGGEQVMRLIQQGHSRHQDLDPFIISGSKVLEGIGTYLVTSVGVNSSYGKILMAMRQDMQPTPLQKKLDGLAGAIAKLGSAAAALLFFVLLFRFLGGLSTNPRSGAEKASQFTDILIVAITVIVVAVPEGLPLAVTLALAFATTRMVKLNNLVRVLKSCETMGNATTVCSDKTGTLTQNRMTVVAGTFGDDAFDDKNQQGNERRSTAYAQDLSAEHKRFLIEAIAINSTAFEGDDNGVPGFVGSKTETALLAFARTLGMGSLAEERSNAQVIQLMPFDSGRKCMGAVYRLADGDYRFLVKGASEILLGRSSSVWMPSGDVPMDQAHRERLESVIDSYAQQSLRTIALMSKDFSQWPPKGHASQEDPNEAKLDSLLEDMTFNGVVGIQDPIRPGVPEAVAKCHHAGVKVRMVTGDNVTTARAIATDCGIYTDGLVMEGPVFRTLSEADMKEALPNLQVLARSSPEDKRILVTRLREMGEIVAVTGDGTNDGPALKAADIGFSMGIAGTEVAKEASAIILMDDNFASILTALMWGRAVNDAVRKFLQFQITVNITAVLLTFISSVADAEMESVLTAVQLLWINLIMDSLAALALATDPPTEEILDRKPTPRSAPLISVTMWKMIIGQAIFQLTVTLILHFAEGPGFLDYPHEERRSIVFNTFVWMQIFNEFNNRRLDNKFNIFTGIHRNWFFIIVNCIMVGCQVAIAFIGGKAFSIVRINGVQWAICIVVAALCLPWAVLVRCFPDPWFDATARTVGKPVLLAYRPCARAMNRFGRWCKGLFKRGQKNESAEESATEFDNAVPAIAINAADPENRV</sequence>
<dbReference type="Pfam" id="PF13246">
    <property type="entry name" value="Cation_ATPase"/>
    <property type="match status" value="1"/>
</dbReference>
<comment type="subcellular location">
    <subcellularLocation>
        <location evidence="1 14">Membrane</location>
        <topology evidence="1 14">Multi-pass membrane protein</topology>
    </subcellularLocation>
</comment>
<keyword evidence="6 14" id="KW-0547">Nucleotide-binding</keyword>
<feature type="domain" description="P-type ATPase A" evidence="16">
    <location>
        <begin position="308"/>
        <end position="423"/>
    </location>
</feature>
<evidence type="ECO:0000256" key="6">
    <source>
        <dbReference type="ARBA" id="ARBA00022741"/>
    </source>
</evidence>
<feature type="domain" description="Cation-transporting P-type ATPase C-terminal" evidence="17">
    <location>
        <begin position="939"/>
        <end position="1109"/>
    </location>
</feature>
<keyword evidence="7 14" id="KW-0106">Calcium</keyword>
<comment type="caution">
    <text evidence="19">The sequence shown here is derived from an EMBL/GenBank/DDBJ whole genome shotgun (WGS) entry which is preliminary data.</text>
</comment>
<evidence type="ECO:0000256" key="8">
    <source>
        <dbReference type="ARBA" id="ARBA00022840"/>
    </source>
</evidence>
<dbReference type="GeneID" id="95979371"/>
<evidence type="ECO:0000313" key="19">
    <source>
        <dbReference type="EMBL" id="KAL1301414.1"/>
    </source>
</evidence>
<dbReference type="InterPro" id="IPR023298">
    <property type="entry name" value="ATPase_P-typ_TM_dom_sf"/>
</dbReference>
<dbReference type="Gene3D" id="3.40.50.1000">
    <property type="entry name" value="HAD superfamily/HAD-like"/>
    <property type="match status" value="1"/>
</dbReference>
<feature type="compositionally biased region" description="Polar residues" evidence="15">
    <location>
        <begin position="29"/>
        <end position="53"/>
    </location>
</feature>
<dbReference type="Gene3D" id="3.40.1110.10">
    <property type="entry name" value="Calcium-transporting ATPase, cytoplasmic domain N"/>
    <property type="match status" value="1"/>
</dbReference>
<feature type="compositionally biased region" description="Polar residues" evidence="15">
    <location>
        <begin position="60"/>
        <end position="70"/>
    </location>
</feature>
<dbReference type="InterPro" id="IPR001757">
    <property type="entry name" value="P_typ_ATPase"/>
</dbReference>
<evidence type="ECO:0000256" key="3">
    <source>
        <dbReference type="ARBA" id="ARBA00022568"/>
    </source>
</evidence>
<evidence type="ECO:0000256" key="4">
    <source>
        <dbReference type="ARBA" id="ARBA00022692"/>
    </source>
</evidence>
<keyword evidence="4 14" id="KW-0812">Transmembrane</keyword>
<dbReference type="Gene3D" id="2.70.150.10">
    <property type="entry name" value="Calcium-transporting ATPase, cytoplasmic transduction domain A"/>
    <property type="match status" value="1"/>
</dbReference>
<dbReference type="EMBL" id="JBFMKM010000013">
    <property type="protein sequence ID" value="KAL1301414.1"/>
    <property type="molecule type" value="Genomic_DNA"/>
</dbReference>
<dbReference type="SFLD" id="SFLDS00003">
    <property type="entry name" value="Haloacid_Dehalogenase"/>
    <property type="match status" value="1"/>
</dbReference>
<dbReference type="InterPro" id="IPR044492">
    <property type="entry name" value="P_typ_ATPase_HD_dom"/>
</dbReference>
<dbReference type="InterPro" id="IPR018303">
    <property type="entry name" value="ATPase_P-typ_P_site"/>
</dbReference>
<keyword evidence="5" id="KW-0479">Metal-binding</keyword>
<dbReference type="Proteomes" id="UP001562354">
    <property type="component" value="Unassembled WGS sequence"/>
</dbReference>
<name>A0ABR3P5S2_9PEZI</name>
<dbReference type="InterPro" id="IPR006068">
    <property type="entry name" value="ATPase_P-typ_cation-transptr_C"/>
</dbReference>
<dbReference type="InterPro" id="IPR059000">
    <property type="entry name" value="ATPase_P-type_domA"/>
</dbReference>
<evidence type="ECO:0000256" key="5">
    <source>
        <dbReference type="ARBA" id="ARBA00022723"/>
    </source>
</evidence>
<feature type="transmembrane region" description="Helical" evidence="14">
    <location>
        <begin position="443"/>
        <end position="464"/>
    </location>
</feature>
<evidence type="ECO:0000256" key="2">
    <source>
        <dbReference type="ARBA" id="ARBA00022448"/>
    </source>
</evidence>
<dbReference type="Gene3D" id="1.20.1110.10">
    <property type="entry name" value="Calcium-transporting ATPase, transmembrane domain"/>
    <property type="match status" value="1"/>
</dbReference>
<dbReference type="InterPro" id="IPR008250">
    <property type="entry name" value="ATPase_P-typ_transduc_dom_A_sf"/>
</dbReference>
<keyword evidence="3 14" id="KW-0109">Calcium transport</keyword>
<dbReference type="InterPro" id="IPR004014">
    <property type="entry name" value="ATPase_P-typ_cation-transptr_N"/>
</dbReference>
<proteinExistence type="inferred from homology"/>
<dbReference type="EC" id="7.2.2.10" evidence="14"/>
<dbReference type="SFLD" id="SFLDF00027">
    <property type="entry name" value="p-type_atpase"/>
    <property type="match status" value="1"/>
</dbReference>
<dbReference type="SUPFAM" id="SSF81653">
    <property type="entry name" value="Calcium ATPase, transduction domain A"/>
    <property type="match status" value="1"/>
</dbReference>
<dbReference type="NCBIfam" id="TIGR01517">
    <property type="entry name" value="ATPase-IIB_Ca"/>
    <property type="match status" value="1"/>
</dbReference>
<dbReference type="Pfam" id="PF00689">
    <property type="entry name" value="Cation_ATPase_C"/>
    <property type="match status" value="1"/>
</dbReference>
<dbReference type="PRINTS" id="PR00119">
    <property type="entry name" value="CATATPASE"/>
</dbReference>
<dbReference type="InterPro" id="IPR006408">
    <property type="entry name" value="P-type_ATPase_IIB"/>
</dbReference>
<evidence type="ECO:0000256" key="11">
    <source>
        <dbReference type="ARBA" id="ARBA00022989"/>
    </source>
</evidence>
<evidence type="ECO:0000256" key="13">
    <source>
        <dbReference type="ARBA" id="ARBA00023136"/>
    </source>
</evidence>
<keyword evidence="9" id="KW-0460">Magnesium</keyword>
<comment type="caution">
    <text evidence="14">Lacks conserved residue(s) required for the propagation of feature annotation.</text>
</comment>
<evidence type="ECO:0000259" key="16">
    <source>
        <dbReference type="Pfam" id="PF00122"/>
    </source>
</evidence>
<feature type="transmembrane region" description="Helical" evidence="14">
    <location>
        <begin position="238"/>
        <end position="255"/>
    </location>
</feature>
<reference evidence="19 20" key="1">
    <citation type="submission" date="2024-07" db="EMBL/GenBank/DDBJ databases">
        <title>Draft sequence of the Neodothiora populina.</title>
        <authorList>
            <person name="Drown D.D."/>
            <person name="Schuette U.S."/>
            <person name="Buechlein A.B."/>
            <person name="Rusch D.R."/>
            <person name="Winton L.W."/>
            <person name="Adams G.A."/>
        </authorList>
    </citation>
    <scope>NUCLEOTIDE SEQUENCE [LARGE SCALE GENOMIC DNA]</scope>
    <source>
        <strain evidence="19 20">CPC 39397</strain>
    </source>
</reference>
<dbReference type="SFLD" id="SFLDG00002">
    <property type="entry name" value="C1.7:_P-type_atpase_like"/>
    <property type="match status" value="1"/>
</dbReference>
<dbReference type="Pfam" id="PF00122">
    <property type="entry name" value="E1-E2_ATPase"/>
    <property type="match status" value="1"/>
</dbReference>
<keyword evidence="8 14" id="KW-0067">ATP-binding</keyword>
<dbReference type="Pfam" id="PF00690">
    <property type="entry name" value="Cation_ATPase_N"/>
    <property type="match status" value="1"/>
</dbReference>
<dbReference type="PROSITE" id="PS00154">
    <property type="entry name" value="ATPASE_E1_E2"/>
    <property type="match status" value="1"/>
</dbReference>
<feature type="transmembrane region" description="Helical" evidence="14">
    <location>
        <begin position="1057"/>
        <end position="1076"/>
    </location>
</feature>
<evidence type="ECO:0000259" key="18">
    <source>
        <dbReference type="Pfam" id="PF00690"/>
    </source>
</evidence>
<dbReference type="PANTHER" id="PTHR24093:SF346">
    <property type="entry name" value="CALCIUM-TRANSPORTING ATPASE"/>
    <property type="match status" value="1"/>
</dbReference>
<dbReference type="InterPro" id="IPR036412">
    <property type="entry name" value="HAD-like_sf"/>
</dbReference>
<keyword evidence="2 14" id="KW-0813">Transport</keyword>
<evidence type="ECO:0000259" key="17">
    <source>
        <dbReference type="Pfam" id="PF00689"/>
    </source>
</evidence>
<accession>A0ABR3P5S2</accession>
<evidence type="ECO:0000256" key="9">
    <source>
        <dbReference type="ARBA" id="ARBA00022842"/>
    </source>
</evidence>
<evidence type="ECO:0000313" key="20">
    <source>
        <dbReference type="Proteomes" id="UP001562354"/>
    </source>
</evidence>
<evidence type="ECO:0000256" key="10">
    <source>
        <dbReference type="ARBA" id="ARBA00022967"/>
    </source>
</evidence>
<evidence type="ECO:0000256" key="15">
    <source>
        <dbReference type="SAM" id="MobiDB-lite"/>
    </source>
</evidence>
<dbReference type="InterPro" id="IPR023299">
    <property type="entry name" value="ATPase_P-typ_cyto_dom_N"/>
</dbReference>
<keyword evidence="10" id="KW-1278">Translocase</keyword>
<comment type="function">
    <text evidence="14">Catalyzes the hydrolysis of ATP coupled with the transport of calcium.</text>
</comment>
<dbReference type="RefSeq" id="XP_069197690.1">
    <property type="nucleotide sequence ID" value="XM_069345487.1"/>
</dbReference>
<evidence type="ECO:0000256" key="7">
    <source>
        <dbReference type="ARBA" id="ARBA00022837"/>
    </source>
</evidence>
<feature type="transmembrane region" description="Helical" evidence="14">
    <location>
        <begin position="484"/>
        <end position="511"/>
    </location>
</feature>
<dbReference type="PRINTS" id="PR00120">
    <property type="entry name" value="HATPASE"/>
</dbReference>
<keyword evidence="20" id="KW-1185">Reference proteome</keyword>
<evidence type="ECO:0000256" key="14">
    <source>
        <dbReference type="RuleBase" id="RU361146"/>
    </source>
</evidence>
<feature type="compositionally biased region" description="Polar residues" evidence="15">
    <location>
        <begin position="1"/>
        <end position="10"/>
    </location>
</feature>
<gene>
    <name evidence="19" type="ORF">AAFC00_005672</name>
</gene>
<dbReference type="InterPro" id="IPR023214">
    <property type="entry name" value="HAD_sf"/>
</dbReference>
<dbReference type="SUPFAM" id="SSF81665">
    <property type="entry name" value="Calcium ATPase, transmembrane domain M"/>
    <property type="match status" value="1"/>
</dbReference>
<feature type="transmembrane region" description="Helical" evidence="14">
    <location>
        <begin position="271"/>
        <end position="291"/>
    </location>
</feature>
<dbReference type="SUPFAM" id="SSF81660">
    <property type="entry name" value="Metal cation-transporting ATPase, ATP-binding domain N"/>
    <property type="match status" value="1"/>
</dbReference>
<keyword evidence="11 14" id="KW-1133">Transmembrane helix</keyword>
<dbReference type="PANTHER" id="PTHR24093">
    <property type="entry name" value="CATION TRANSPORTING ATPASE"/>
    <property type="match status" value="1"/>
</dbReference>
<evidence type="ECO:0000256" key="1">
    <source>
        <dbReference type="ARBA" id="ARBA00004141"/>
    </source>
</evidence>
<evidence type="ECO:0000256" key="12">
    <source>
        <dbReference type="ARBA" id="ARBA00023065"/>
    </source>
</evidence>
<feature type="transmembrane region" description="Helical" evidence="14">
    <location>
        <begin position="1088"/>
        <end position="1107"/>
    </location>
</feature>
<comment type="similarity">
    <text evidence="14">Belongs to the cation transport ATPase (P-type) (TC 3.A.3) family.</text>
</comment>
<organism evidence="19 20">
    <name type="scientific">Neodothiora populina</name>
    <dbReference type="NCBI Taxonomy" id="2781224"/>
    <lineage>
        <taxon>Eukaryota</taxon>
        <taxon>Fungi</taxon>
        <taxon>Dikarya</taxon>
        <taxon>Ascomycota</taxon>
        <taxon>Pezizomycotina</taxon>
        <taxon>Dothideomycetes</taxon>
        <taxon>Dothideomycetidae</taxon>
        <taxon>Dothideales</taxon>
        <taxon>Dothioraceae</taxon>
        <taxon>Neodothiora</taxon>
    </lineage>
</organism>
<dbReference type="NCBIfam" id="TIGR01494">
    <property type="entry name" value="ATPase_P-type"/>
    <property type="match status" value="2"/>
</dbReference>
<feature type="region of interest" description="Disordered" evidence="15">
    <location>
        <begin position="1"/>
        <end position="79"/>
    </location>
</feature>
<dbReference type="SUPFAM" id="SSF56784">
    <property type="entry name" value="HAD-like"/>
    <property type="match status" value="1"/>
</dbReference>
<protein>
    <recommendedName>
        <fullName evidence="14">Calcium-transporting ATPase</fullName>
        <ecNumber evidence="14">7.2.2.10</ecNumber>
    </recommendedName>
</protein>
<dbReference type="CDD" id="cd02081">
    <property type="entry name" value="P-type_ATPase_Ca_PMCA-like"/>
    <property type="match status" value="1"/>
</dbReference>
<keyword evidence="13 14" id="KW-0472">Membrane</keyword>
<comment type="catalytic activity">
    <reaction evidence="14">
        <text>Ca(2+)(in) + ATP + H2O = Ca(2+)(out) + ADP + phosphate + H(+)</text>
        <dbReference type="Rhea" id="RHEA:18105"/>
        <dbReference type="ChEBI" id="CHEBI:15377"/>
        <dbReference type="ChEBI" id="CHEBI:15378"/>
        <dbReference type="ChEBI" id="CHEBI:29108"/>
        <dbReference type="ChEBI" id="CHEBI:30616"/>
        <dbReference type="ChEBI" id="CHEBI:43474"/>
        <dbReference type="ChEBI" id="CHEBI:456216"/>
        <dbReference type="EC" id="7.2.2.10"/>
    </reaction>
</comment>
<keyword evidence="12 14" id="KW-0406">Ion transport</keyword>
<feature type="domain" description="Cation-transporting P-type ATPase N-terminal" evidence="18">
    <location>
        <begin position="203"/>
        <end position="249"/>
    </location>
</feature>